<dbReference type="HOGENOM" id="CLU_015572_2_0_0"/>
<dbReference type="Gene3D" id="3.20.20.140">
    <property type="entry name" value="Metal-dependent hydrolases"/>
    <property type="match status" value="1"/>
</dbReference>
<dbReference type="Gene3D" id="2.30.40.10">
    <property type="entry name" value="Urease, subunit C, domain 1"/>
    <property type="match status" value="1"/>
</dbReference>
<keyword evidence="4" id="KW-0378">Hydrolase</keyword>
<dbReference type="GO" id="GO:0046872">
    <property type="term" value="F:metal ion binding"/>
    <property type="evidence" value="ECO:0007669"/>
    <property type="project" value="UniProtKB-KW"/>
</dbReference>
<dbReference type="InterPro" id="IPR011059">
    <property type="entry name" value="Metal-dep_hydrolase_composite"/>
</dbReference>
<dbReference type="OrthoDB" id="9765462at2"/>
<dbReference type="RefSeq" id="WP_012869183.1">
    <property type="nucleotide sequence ID" value="NC_013522.1"/>
</dbReference>
<dbReference type="CDD" id="cd01314">
    <property type="entry name" value="D-HYD"/>
    <property type="match status" value="1"/>
</dbReference>
<dbReference type="AlphaFoldDB" id="D1B8R4"/>
<dbReference type="EMBL" id="CP001818">
    <property type="protein sequence ID" value="ACZ18667.1"/>
    <property type="molecule type" value="Genomic_DNA"/>
</dbReference>
<evidence type="ECO:0000313" key="8">
    <source>
        <dbReference type="Proteomes" id="UP000002030"/>
    </source>
</evidence>
<evidence type="ECO:0000256" key="3">
    <source>
        <dbReference type="ARBA" id="ARBA00022723"/>
    </source>
</evidence>
<name>D1B8R4_THEAS</name>
<dbReference type="PANTHER" id="PTHR11647">
    <property type="entry name" value="HYDRANTOINASE/DIHYDROPYRIMIDINASE FAMILY MEMBER"/>
    <property type="match status" value="1"/>
</dbReference>
<proteinExistence type="inferred from homology"/>
<feature type="modified residue" description="N6-carboxylysine" evidence="5">
    <location>
        <position position="149"/>
    </location>
</feature>
<evidence type="ECO:0000259" key="6">
    <source>
        <dbReference type="Pfam" id="PF01979"/>
    </source>
</evidence>
<comment type="cofactor">
    <cofactor evidence="1">
        <name>Zn(2+)</name>
        <dbReference type="ChEBI" id="CHEBI:29105"/>
    </cofactor>
</comment>
<evidence type="ECO:0000256" key="1">
    <source>
        <dbReference type="ARBA" id="ARBA00001947"/>
    </source>
</evidence>
<evidence type="ECO:0000256" key="4">
    <source>
        <dbReference type="ARBA" id="ARBA00022801"/>
    </source>
</evidence>
<dbReference type="GO" id="GO:0005829">
    <property type="term" value="C:cytosol"/>
    <property type="evidence" value="ECO:0007669"/>
    <property type="project" value="TreeGrafter"/>
</dbReference>
<dbReference type="Pfam" id="PF01979">
    <property type="entry name" value="Amidohydro_1"/>
    <property type="match status" value="1"/>
</dbReference>
<dbReference type="FunFam" id="3.20.20.140:FF:000076">
    <property type="entry name" value="Dihydropyrimidinase like 2"/>
    <property type="match status" value="1"/>
</dbReference>
<dbReference type="PANTHER" id="PTHR11647:SF1">
    <property type="entry name" value="COLLAPSIN RESPONSE MEDIATOR PROTEIN"/>
    <property type="match status" value="1"/>
</dbReference>
<gene>
    <name evidence="7" type="ordered locus">Taci_0430</name>
</gene>
<dbReference type="KEGG" id="tai:Taci_0430"/>
<reference evidence="7 8" key="1">
    <citation type="journal article" date="2009" name="Stand. Genomic Sci.">
        <title>Complete genome sequence of Thermanaerovibrio acidaminovorans type strain (Su883).</title>
        <authorList>
            <person name="Chovatia M."/>
            <person name="Sikorski J."/>
            <person name="Schroder M."/>
            <person name="Lapidus A."/>
            <person name="Nolan M."/>
            <person name="Tice H."/>
            <person name="Glavina Del Rio T."/>
            <person name="Copeland A."/>
            <person name="Cheng J.F."/>
            <person name="Lucas S."/>
            <person name="Chen F."/>
            <person name="Bruce D."/>
            <person name="Goodwin L."/>
            <person name="Pitluck S."/>
            <person name="Ivanova N."/>
            <person name="Mavromatis K."/>
            <person name="Ovchinnikova G."/>
            <person name="Pati A."/>
            <person name="Chen A."/>
            <person name="Palaniappan K."/>
            <person name="Land M."/>
            <person name="Hauser L."/>
            <person name="Chang Y.J."/>
            <person name="Jeffries C.D."/>
            <person name="Chain P."/>
            <person name="Saunders E."/>
            <person name="Detter J.C."/>
            <person name="Brettin T."/>
            <person name="Rohde M."/>
            <person name="Goker M."/>
            <person name="Spring S."/>
            <person name="Bristow J."/>
            <person name="Markowitz V."/>
            <person name="Hugenholtz P."/>
            <person name="Kyrpides N.C."/>
            <person name="Klenk H.P."/>
            <person name="Eisen J.A."/>
        </authorList>
    </citation>
    <scope>NUCLEOTIDE SEQUENCE [LARGE SCALE GENOMIC DNA]</scope>
    <source>
        <strain evidence="8">ATCC 49978 / DSM 6589 / Su883</strain>
    </source>
</reference>
<keyword evidence="3" id="KW-0479">Metal-binding</keyword>
<dbReference type="PATRIC" id="fig|525903.6.peg.435"/>
<dbReference type="InterPro" id="IPR032466">
    <property type="entry name" value="Metal_Hydrolase"/>
</dbReference>
<dbReference type="EnsemblBacteria" id="ACZ18667">
    <property type="protein sequence ID" value="ACZ18667"/>
    <property type="gene ID" value="Taci_0430"/>
</dbReference>
<dbReference type="eggNOG" id="COG0044">
    <property type="taxonomic scope" value="Bacteria"/>
</dbReference>
<accession>D1B8R4</accession>
<dbReference type="InterPro" id="IPR006680">
    <property type="entry name" value="Amidohydro-rel"/>
</dbReference>
<dbReference type="NCBIfam" id="TIGR02033">
    <property type="entry name" value="D-hydantoinase"/>
    <property type="match status" value="1"/>
</dbReference>
<dbReference type="Proteomes" id="UP000002030">
    <property type="component" value="Chromosome"/>
</dbReference>
<organism evidence="7 8">
    <name type="scientific">Thermanaerovibrio acidaminovorans (strain ATCC 49978 / DSM 6589 / Su883)</name>
    <name type="common">Selenomonas acidaminovorans</name>
    <dbReference type="NCBI Taxonomy" id="525903"/>
    <lineage>
        <taxon>Bacteria</taxon>
        <taxon>Thermotogati</taxon>
        <taxon>Synergistota</taxon>
        <taxon>Synergistia</taxon>
        <taxon>Synergistales</taxon>
        <taxon>Synergistaceae</taxon>
        <taxon>Thermanaerovibrio</taxon>
    </lineage>
</organism>
<keyword evidence="8" id="KW-1185">Reference proteome</keyword>
<dbReference type="STRING" id="525903.Taci_0430"/>
<dbReference type="GO" id="GO:0016812">
    <property type="term" value="F:hydrolase activity, acting on carbon-nitrogen (but not peptide) bonds, in cyclic amides"/>
    <property type="evidence" value="ECO:0007669"/>
    <property type="project" value="TreeGrafter"/>
</dbReference>
<feature type="domain" description="Amidohydrolase-related" evidence="6">
    <location>
        <begin position="49"/>
        <end position="434"/>
    </location>
</feature>
<dbReference type="SUPFAM" id="SSF51556">
    <property type="entry name" value="Metallo-dependent hydrolases"/>
    <property type="match status" value="1"/>
</dbReference>
<evidence type="ECO:0000256" key="2">
    <source>
        <dbReference type="ARBA" id="ARBA00008829"/>
    </source>
</evidence>
<sequence length="461" mass="51182">MGTVFKGGVIALPDGPVRADLRIEGELVHSIGEDLERDGDMVVPCQDRILLPGGVDPHTHFDLPAGEFRTADDFATGTAAALAGGTTTIVDYATQFRGQSLRQGVEEWHRLSIGKCHCDYAFHLAVTDWNDGIEAEVPQIVAEGIPSFKMYMAYKGLLQLDDGSIMRMMEILRDLGGLLCLHCENGDLVHWLSQQLAQEGKLSARYHPASRPGFVESEAVFRALTMARAVQAPLYLVHLSAGESMDHVNLFRQRGSTVFAETCIQYLLLNEGRYSLPQGDAMAYVCSPPLRSQADSDRLWEELRRGNVDVVATDHCSFNLMGHKDRGMNDFRRIPNGLPGVENRLPLLYSEGVAKGRISLETFVKVTACNPAKIFGLYPMKGTLVPGSHGDVVVFNPRYRWTVRAARQLQNVDYNPYEGWEVTGSVESVFLRGAEVFRDGRILGQEPAGRYLRRRGRKEEA</sequence>
<comment type="similarity">
    <text evidence="2">Belongs to the metallo-dependent hydrolases superfamily. Hydantoinase/dihydropyrimidinase family.</text>
</comment>
<evidence type="ECO:0000313" key="7">
    <source>
        <dbReference type="EMBL" id="ACZ18667.1"/>
    </source>
</evidence>
<dbReference type="SUPFAM" id="SSF51338">
    <property type="entry name" value="Composite domain of metallo-dependent hydrolases"/>
    <property type="match status" value="2"/>
</dbReference>
<evidence type="ECO:0000256" key="5">
    <source>
        <dbReference type="PIRSR" id="PIRSR611778-50"/>
    </source>
</evidence>
<comment type="PTM">
    <text evidence="5">Carbamylation allows a single lysine to coordinate two divalent metal cations.</text>
</comment>
<dbReference type="InterPro" id="IPR050378">
    <property type="entry name" value="Metallo-dep_Hydrolases_sf"/>
</dbReference>
<dbReference type="InterPro" id="IPR011778">
    <property type="entry name" value="Hydantoinase/dihydroPyrase"/>
</dbReference>
<protein>
    <submittedName>
        <fullName evidence="7">Dihydropyrimidinase</fullName>
    </submittedName>
</protein>